<reference evidence="5 6" key="1">
    <citation type="journal article" date="2012" name="PLoS Pathog.">
        <title>Diverse lifestyles and strategies of plant pathogenesis encoded in the genomes of eighteen Dothideomycetes fungi.</title>
        <authorList>
            <person name="Ohm R.A."/>
            <person name="Feau N."/>
            <person name="Henrissat B."/>
            <person name="Schoch C.L."/>
            <person name="Horwitz B.A."/>
            <person name="Barry K.W."/>
            <person name="Condon B.J."/>
            <person name="Copeland A.C."/>
            <person name="Dhillon B."/>
            <person name="Glaser F."/>
            <person name="Hesse C.N."/>
            <person name="Kosti I."/>
            <person name="LaButti K."/>
            <person name="Lindquist E.A."/>
            <person name="Lucas S."/>
            <person name="Salamov A.A."/>
            <person name="Bradshaw R.E."/>
            <person name="Ciuffetti L."/>
            <person name="Hamelin R.C."/>
            <person name="Kema G.H.J."/>
            <person name="Lawrence C."/>
            <person name="Scott J.A."/>
            <person name="Spatafora J.W."/>
            <person name="Turgeon B.G."/>
            <person name="de Wit P.J.G.M."/>
            <person name="Zhong S."/>
            <person name="Goodwin S.B."/>
            <person name="Grigoriev I.V."/>
        </authorList>
    </citation>
    <scope>NUCLEOTIDE SEQUENCE [LARGE SCALE GENOMIC DNA]</scope>
    <source>
        <strain evidence="5 6">SO2202</strain>
    </source>
</reference>
<evidence type="ECO:0000313" key="5">
    <source>
        <dbReference type="EMBL" id="EMF08598.1"/>
    </source>
</evidence>
<dbReference type="Proteomes" id="UP000016931">
    <property type="component" value="Unassembled WGS sequence"/>
</dbReference>
<keyword evidence="6" id="KW-1185">Reference proteome</keyword>
<evidence type="ECO:0000313" key="6">
    <source>
        <dbReference type="Proteomes" id="UP000016931"/>
    </source>
</evidence>
<dbReference type="HOGENOM" id="CLU_041333_0_0_1"/>
<dbReference type="SUPFAM" id="SSF50104">
    <property type="entry name" value="Translation proteins SH3-like domain"/>
    <property type="match status" value="1"/>
</dbReference>
<evidence type="ECO:0000256" key="3">
    <source>
        <dbReference type="ARBA" id="ARBA00023274"/>
    </source>
</evidence>
<dbReference type="SMART" id="SM00739">
    <property type="entry name" value="KOW"/>
    <property type="match status" value="1"/>
</dbReference>
<dbReference type="EMBL" id="KB456271">
    <property type="protein sequence ID" value="EMF08598.1"/>
    <property type="molecule type" value="Genomic_DNA"/>
</dbReference>
<dbReference type="OMA" id="TRHDPEY"/>
<evidence type="ECO:0000256" key="2">
    <source>
        <dbReference type="ARBA" id="ARBA00022980"/>
    </source>
</evidence>
<keyword evidence="3" id="KW-0687">Ribonucleoprotein</keyword>
<dbReference type="RefSeq" id="XP_016756719.1">
    <property type="nucleotide sequence ID" value="XM_016907311.1"/>
</dbReference>
<dbReference type="Pfam" id="PF22682">
    <property type="entry name" value="Ribosomal_uL24m-like"/>
    <property type="match status" value="1"/>
</dbReference>
<proteinExistence type="inferred from homology"/>
<dbReference type="PANTHER" id="PTHR12903">
    <property type="entry name" value="MITOCHONDRIAL RIBOSOMAL PROTEIN L24"/>
    <property type="match status" value="1"/>
</dbReference>
<dbReference type="OrthoDB" id="359154at2759"/>
<feature type="domain" description="KOW" evidence="4">
    <location>
        <begin position="104"/>
        <end position="131"/>
    </location>
</feature>
<dbReference type="InterPro" id="IPR041988">
    <property type="entry name" value="Ribosomal_uL24_KOW"/>
</dbReference>
<dbReference type="STRING" id="692275.M3BR47"/>
<dbReference type="GO" id="GO:0006412">
    <property type="term" value="P:translation"/>
    <property type="evidence" value="ECO:0007669"/>
    <property type="project" value="InterPro"/>
</dbReference>
<dbReference type="GeneID" id="27904448"/>
<dbReference type="InterPro" id="IPR014722">
    <property type="entry name" value="Rib_uL2_dom2"/>
</dbReference>
<dbReference type="InterPro" id="IPR005824">
    <property type="entry name" value="KOW"/>
</dbReference>
<dbReference type="eggNOG" id="ENOG502QUDZ">
    <property type="taxonomic scope" value="Eukaryota"/>
</dbReference>
<organism evidence="5 6">
    <name type="scientific">Sphaerulina musiva (strain SO2202)</name>
    <name type="common">Poplar stem canker fungus</name>
    <name type="synonym">Septoria musiva</name>
    <dbReference type="NCBI Taxonomy" id="692275"/>
    <lineage>
        <taxon>Eukaryota</taxon>
        <taxon>Fungi</taxon>
        <taxon>Dikarya</taxon>
        <taxon>Ascomycota</taxon>
        <taxon>Pezizomycotina</taxon>
        <taxon>Dothideomycetes</taxon>
        <taxon>Dothideomycetidae</taxon>
        <taxon>Mycosphaerellales</taxon>
        <taxon>Mycosphaerellaceae</taxon>
        <taxon>Sphaerulina</taxon>
    </lineage>
</organism>
<dbReference type="GO" id="GO:0003735">
    <property type="term" value="F:structural constituent of ribosome"/>
    <property type="evidence" value="ECO:0007669"/>
    <property type="project" value="InterPro"/>
</dbReference>
<evidence type="ECO:0000259" key="4">
    <source>
        <dbReference type="SMART" id="SM00739"/>
    </source>
</evidence>
<dbReference type="GO" id="GO:0003723">
    <property type="term" value="F:RNA binding"/>
    <property type="evidence" value="ECO:0007669"/>
    <property type="project" value="InterPro"/>
</dbReference>
<dbReference type="Gene3D" id="2.30.30.30">
    <property type="match status" value="1"/>
</dbReference>
<dbReference type="CDD" id="cd06089">
    <property type="entry name" value="KOW_RPL26"/>
    <property type="match status" value="1"/>
</dbReference>
<dbReference type="InterPro" id="IPR008991">
    <property type="entry name" value="Translation_prot_SH3-like_sf"/>
</dbReference>
<keyword evidence="2" id="KW-0689">Ribosomal protein</keyword>
<accession>M3BR47</accession>
<name>M3BR47_SPHMS</name>
<dbReference type="InterPro" id="IPR003256">
    <property type="entry name" value="Ribosomal_uL24"/>
</dbReference>
<dbReference type="GO" id="GO:0005840">
    <property type="term" value="C:ribosome"/>
    <property type="evidence" value="ECO:0007669"/>
    <property type="project" value="UniProtKB-KW"/>
</dbReference>
<evidence type="ECO:0000256" key="1">
    <source>
        <dbReference type="ARBA" id="ARBA00010618"/>
    </source>
</evidence>
<dbReference type="AlphaFoldDB" id="M3BR47"/>
<dbReference type="GO" id="GO:1990904">
    <property type="term" value="C:ribonucleoprotein complex"/>
    <property type="evidence" value="ECO:0007669"/>
    <property type="project" value="UniProtKB-KW"/>
</dbReference>
<protein>
    <recommendedName>
        <fullName evidence="4">KOW domain-containing protein</fullName>
    </recommendedName>
</protein>
<comment type="similarity">
    <text evidence="1">Belongs to the universal ribosomal protein uL24 family.</text>
</comment>
<gene>
    <name evidence="5" type="ORF">SEPMUDRAFT_152218</name>
</gene>
<sequence>MQRLADRVRKAERAIAKKKTKEAEYRLRAEAWERNQTRIRTVRYYNALFRADRANRAIDWAAGPLLAPRRDAGDKQNTYGAIDIYNLQPPEKEPDSRLEKTEWQLYVGDRVVITRGRDVGKIGEIDEISEEMDAVRVKGLNQIDVFTPEWMKQSHSQDGDTITVDQMISRKDVKLVFPLPDPATGIPRDAVIERLETKVSNGETYRVIPGTTTIIPRPQAVETPIDDQEFDDDTRRISVEQRTFRPFLLRPPMPMTVIDELRNKFSKFRTRHEYEYTMRKQAEEAREQARTGVSKTMRTPLQELAQLRAKQKKLQEKELTRDQLAKIGEAIVQEQARIKATV</sequence>